<feature type="transmembrane region" description="Helical" evidence="6">
    <location>
        <begin position="151"/>
        <end position="168"/>
    </location>
</feature>
<feature type="transmembrane region" description="Helical" evidence="6">
    <location>
        <begin position="180"/>
        <end position="199"/>
    </location>
</feature>
<dbReference type="RefSeq" id="WP_163701556.1">
    <property type="nucleotide sequence ID" value="NZ_QXHD01000004.1"/>
</dbReference>
<name>A0A6M0RSF0_9CYAN</name>
<dbReference type="SUPFAM" id="SSF103481">
    <property type="entry name" value="Multidrug resistance efflux transporter EmrE"/>
    <property type="match status" value="2"/>
</dbReference>
<reference evidence="8 9" key="1">
    <citation type="journal article" date="2020" name="Microb. Ecol.">
        <title>Ecogenomics of the Marine Benthic Filamentous Cyanobacterium Adonisia.</title>
        <authorList>
            <person name="Walter J.M."/>
            <person name="Coutinho F.H."/>
            <person name="Leomil L."/>
            <person name="Hargreaves P.I."/>
            <person name="Campeao M.E."/>
            <person name="Vieira V.V."/>
            <person name="Silva B.S."/>
            <person name="Fistarol G.O."/>
            <person name="Salomon P.S."/>
            <person name="Sawabe T."/>
            <person name="Mino S."/>
            <person name="Hosokawa M."/>
            <person name="Miyashita H."/>
            <person name="Maruyama F."/>
            <person name="van Verk M.C."/>
            <person name="Dutilh B.E."/>
            <person name="Thompson C.C."/>
            <person name="Thompson F.L."/>
        </authorList>
    </citation>
    <scope>NUCLEOTIDE SEQUENCE [LARGE SCALE GENOMIC DNA]</scope>
    <source>
        <strain evidence="8 9">CCMR0081</strain>
    </source>
</reference>
<evidence type="ECO:0000256" key="1">
    <source>
        <dbReference type="ARBA" id="ARBA00004141"/>
    </source>
</evidence>
<comment type="similarity">
    <text evidence="2">Belongs to the EamA transporter family.</text>
</comment>
<comment type="caution">
    <text evidence="8">The sequence shown here is derived from an EMBL/GenBank/DDBJ whole genome shotgun (WGS) entry which is preliminary data.</text>
</comment>
<feature type="domain" description="EamA" evidence="7">
    <location>
        <begin position="150"/>
        <end position="280"/>
    </location>
</feature>
<evidence type="ECO:0000313" key="8">
    <source>
        <dbReference type="EMBL" id="NEZ58753.1"/>
    </source>
</evidence>
<feature type="transmembrane region" description="Helical" evidence="6">
    <location>
        <begin position="127"/>
        <end position="145"/>
    </location>
</feature>
<organism evidence="8 9">
    <name type="scientific">Adonisia turfae CCMR0081</name>
    <dbReference type="NCBI Taxonomy" id="2292702"/>
    <lineage>
        <taxon>Bacteria</taxon>
        <taxon>Bacillati</taxon>
        <taxon>Cyanobacteriota</taxon>
        <taxon>Adonisia</taxon>
        <taxon>Adonisia turfae</taxon>
    </lineage>
</organism>
<keyword evidence="3 6" id="KW-0812">Transmembrane</keyword>
<feature type="transmembrane region" description="Helical" evidence="6">
    <location>
        <begin position="238"/>
        <end position="257"/>
    </location>
</feature>
<feature type="transmembrane region" description="Helical" evidence="6">
    <location>
        <begin position="39"/>
        <end position="61"/>
    </location>
</feature>
<dbReference type="GO" id="GO:0016020">
    <property type="term" value="C:membrane"/>
    <property type="evidence" value="ECO:0007669"/>
    <property type="project" value="UniProtKB-SubCell"/>
</dbReference>
<dbReference type="InterPro" id="IPR037185">
    <property type="entry name" value="EmrE-like"/>
</dbReference>
<dbReference type="Proteomes" id="UP000481033">
    <property type="component" value="Unassembled WGS sequence"/>
</dbReference>
<dbReference type="AlphaFoldDB" id="A0A6M0RSF0"/>
<feature type="transmembrane region" description="Helical" evidence="6">
    <location>
        <begin position="263"/>
        <end position="281"/>
    </location>
</feature>
<evidence type="ECO:0000313" key="9">
    <source>
        <dbReference type="Proteomes" id="UP000481033"/>
    </source>
</evidence>
<evidence type="ECO:0000256" key="3">
    <source>
        <dbReference type="ARBA" id="ARBA00022692"/>
    </source>
</evidence>
<evidence type="ECO:0000256" key="6">
    <source>
        <dbReference type="SAM" id="Phobius"/>
    </source>
</evidence>
<keyword evidence="5 6" id="KW-0472">Membrane</keyword>
<dbReference type="PANTHER" id="PTHR32322:SF9">
    <property type="entry name" value="AMINO-ACID METABOLITE EFFLUX PUMP-RELATED"/>
    <property type="match status" value="1"/>
</dbReference>
<sequence length="286" mass="29740">MSYHAPALKTSILTSCTLIAFATNSLLTRMALGPGSIDAASFMTLRLVSGAAMLLAIMTFSQRKSVVKLQGKWTAALILFLYAVTFSFSYLQLAAGTGALILFGSVQVTMIVAALKQGEKPHPLEWAGLLLALMGLLYLVSPGLAAPPVMGSLLMVMAGVAWGFYSLLGRGSQDPVAYTTANFIRAVPFTIGVSLISLSEMHLTLTGVVLALLSGALASGVGYAMWYAALKGLTATRAATVQLAVPVIAALGGILFLQETLSARLVLASLLILGGIGLAVMGRSEQ</sequence>
<protein>
    <submittedName>
        <fullName evidence="8">DMT family transporter</fullName>
    </submittedName>
</protein>
<keyword evidence="9" id="KW-1185">Reference proteome</keyword>
<dbReference type="InterPro" id="IPR050638">
    <property type="entry name" value="AA-Vitamin_Transporters"/>
</dbReference>
<gene>
    <name evidence="8" type="ORF">DXZ20_24550</name>
</gene>
<accession>A0A6M0RSF0</accession>
<proteinExistence type="inferred from homology"/>
<feature type="transmembrane region" description="Helical" evidence="6">
    <location>
        <begin position="73"/>
        <end position="91"/>
    </location>
</feature>
<dbReference type="Pfam" id="PF00892">
    <property type="entry name" value="EamA"/>
    <property type="match status" value="1"/>
</dbReference>
<dbReference type="PANTHER" id="PTHR32322">
    <property type="entry name" value="INNER MEMBRANE TRANSPORTER"/>
    <property type="match status" value="1"/>
</dbReference>
<comment type="subcellular location">
    <subcellularLocation>
        <location evidence="1">Membrane</location>
        <topology evidence="1">Multi-pass membrane protein</topology>
    </subcellularLocation>
</comment>
<feature type="transmembrane region" description="Helical" evidence="6">
    <location>
        <begin position="7"/>
        <end position="27"/>
    </location>
</feature>
<dbReference type="InterPro" id="IPR000620">
    <property type="entry name" value="EamA_dom"/>
</dbReference>
<keyword evidence="4 6" id="KW-1133">Transmembrane helix</keyword>
<evidence type="ECO:0000256" key="2">
    <source>
        <dbReference type="ARBA" id="ARBA00007362"/>
    </source>
</evidence>
<dbReference type="EMBL" id="QXHD01000004">
    <property type="protein sequence ID" value="NEZ58753.1"/>
    <property type="molecule type" value="Genomic_DNA"/>
</dbReference>
<evidence type="ECO:0000256" key="4">
    <source>
        <dbReference type="ARBA" id="ARBA00022989"/>
    </source>
</evidence>
<feature type="transmembrane region" description="Helical" evidence="6">
    <location>
        <begin position="97"/>
        <end position="115"/>
    </location>
</feature>
<evidence type="ECO:0000259" key="7">
    <source>
        <dbReference type="Pfam" id="PF00892"/>
    </source>
</evidence>
<feature type="transmembrane region" description="Helical" evidence="6">
    <location>
        <begin position="205"/>
        <end position="226"/>
    </location>
</feature>
<evidence type="ECO:0000256" key="5">
    <source>
        <dbReference type="ARBA" id="ARBA00023136"/>
    </source>
</evidence>